<dbReference type="PANTHER" id="PTHR10663:SF402">
    <property type="entry name" value="MIP16918P"/>
    <property type="match status" value="1"/>
</dbReference>
<dbReference type="EMBL" id="JARKIK010000010">
    <property type="protein sequence ID" value="KAK8749140.1"/>
    <property type="molecule type" value="Genomic_DNA"/>
</dbReference>
<dbReference type="InterPro" id="IPR023394">
    <property type="entry name" value="Sec7_C_sf"/>
</dbReference>
<proteinExistence type="predicted"/>
<sequence length="271" mass="31120">MYRVAWAAVQRGLAEALLGYAVSIWKRSRPRLHPRLLPPPSAFEDDEDEDAFCGLHHHDCPCHSHRYSTPPRKTLKDEMAEVTAEMEALDTGEDSKNNPKSKQMSIGRKKFNMDPKKGIEYLIDHGLLKNTPDDIAQFLYKGEGLNKTAIGDYLGERNDFNQSVLDAFVCLHDFTDLILVQALRQFLWSFRLPGEAQKIDRMMERFAHRYCELNPSIFQHPDTCFVLSFAIIMLNTSLHNPAVKDKQTIEQFITMNRGIDNGDDLPRELLE</sequence>
<gene>
    <name evidence="2" type="ORF">OTU49_015696</name>
</gene>
<reference evidence="2" key="2">
    <citation type="submission" date="2024-01" db="EMBL/GenBank/DDBJ databases">
        <authorList>
            <person name="He J."/>
            <person name="Wang M."/>
            <person name="Zheng J."/>
            <person name="Liu Z."/>
        </authorList>
    </citation>
    <scope>NUCLEOTIDE SEQUENCE</scope>
    <source>
        <strain evidence="2">ZL_2023a</strain>
        <tissue evidence="2">Muscle</tissue>
    </source>
</reference>
<dbReference type="Gene3D" id="1.10.220.20">
    <property type="match status" value="1"/>
</dbReference>
<dbReference type="FunFam" id="1.10.1000.11:FF:000002">
    <property type="entry name" value="Cytohesin 1"/>
    <property type="match status" value="1"/>
</dbReference>
<evidence type="ECO:0000259" key="1">
    <source>
        <dbReference type="PROSITE" id="PS50190"/>
    </source>
</evidence>
<organism evidence="2 3">
    <name type="scientific">Cherax quadricarinatus</name>
    <name type="common">Australian red claw crayfish</name>
    <dbReference type="NCBI Taxonomy" id="27406"/>
    <lineage>
        <taxon>Eukaryota</taxon>
        <taxon>Metazoa</taxon>
        <taxon>Ecdysozoa</taxon>
        <taxon>Arthropoda</taxon>
        <taxon>Crustacea</taxon>
        <taxon>Multicrustacea</taxon>
        <taxon>Malacostraca</taxon>
        <taxon>Eumalacostraca</taxon>
        <taxon>Eucarida</taxon>
        <taxon>Decapoda</taxon>
        <taxon>Pleocyemata</taxon>
        <taxon>Astacidea</taxon>
        <taxon>Parastacoidea</taxon>
        <taxon>Parastacidae</taxon>
        <taxon>Cherax</taxon>
    </lineage>
</organism>
<dbReference type="SUPFAM" id="SSF48425">
    <property type="entry name" value="Sec7 domain"/>
    <property type="match status" value="1"/>
</dbReference>
<dbReference type="Proteomes" id="UP001445076">
    <property type="component" value="Unassembled WGS sequence"/>
</dbReference>
<protein>
    <recommendedName>
        <fullName evidence="1">SEC7 domain-containing protein</fullName>
    </recommendedName>
</protein>
<dbReference type="EMBL" id="JARKIK010000010">
    <property type="protein sequence ID" value="KAK8749133.1"/>
    <property type="molecule type" value="Genomic_DNA"/>
</dbReference>
<feature type="non-terminal residue" evidence="2">
    <location>
        <position position="271"/>
    </location>
</feature>
<dbReference type="PROSITE" id="PS50190">
    <property type="entry name" value="SEC7"/>
    <property type="match status" value="1"/>
</dbReference>
<dbReference type="FunFam" id="1.10.220.20:FF:000003">
    <property type="entry name" value="Cytohesin 1"/>
    <property type="match status" value="1"/>
</dbReference>
<dbReference type="GO" id="GO:0032012">
    <property type="term" value="P:regulation of ARF protein signal transduction"/>
    <property type="evidence" value="ECO:0007669"/>
    <property type="project" value="InterPro"/>
</dbReference>
<evidence type="ECO:0000313" key="2">
    <source>
        <dbReference type="EMBL" id="KAK8749140.1"/>
    </source>
</evidence>
<dbReference type="InterPro" id="IPR000904">
    <property type="entry name" value="Sec7_dom"/>
</dbReference>
<feature type="domain" description="SEC7" evidence="1">
    <location>
        <begin position="93"/>
        <end position="271"/>
    </location>
</feature>
<dbReference type="CDD" id="cd00171">
    <property type="entry name" value="Sec7"/>
    <property type="match status" value="1"/>
</dbReference>
<dbReference type="Pfam" id="PF01369">
    <property type="entry name" value="Sec7"/>
    <property type="match status" value="1"/>
</dbReference>
<accession>A0AAW0YB92</accession>
<dbReference type="GO" id="GO:0005085">
    <property type="term" value="F:guanyl-nucleotide exchange factor activity"/>
    <property type="evidence" value="ECO:0007669"/>
    <property type="project" value="InterPro"/>
</dbReference>
<dbReference type="PANTHER" id="PTHR10663">
    <property type="entry name" value="GUANYL-NUCLEOTIDE EXCHANGE FACTOR"/>
    <property type="match status" value="1"/>
</dbReference>
<reference evidence="2 3" key="1">
    <citation type="journal article" date="2024" name="BMC Genomics">
        <title>Genome assembly of redclaw crayfish (Cherax quadricarinatus) provides insights into its immune adaptation and hypoxia tolerance.</title>
        <authorList>
            <person name="Liu Z."/>
            <person name="Zheng J."/>
            <person name="Li H."/>
            <person name="Fang K."/>
            <person name="Wang S."/>
            <person name="He J."/>
            <person name="Zhou D."/>
            <person name="Weng S."/>
            <person name="Chi M."/>
            <person name="Gu Z."/>
            <person name="He J."/>
            <person name="Li F."/>
            <person name="Wang M."/>
        </authorList>
    </citation>
    <scope>NUCLEOTIDE SEQUENCE [LARGE SCALE GENOMIC DNA]</scope>
    <source>
        <strain evidence="2">ZL_2023a</strain>
    </source>
</reference>
<dbReference type="SMART" id="SM00222">
    <property type="entry name" value="Sec7"/>
    <property type="match status" value="1"/>
</dbReference>
<evidence type="ECO:0000313" key="3">
    <source>
        <dbReference type="Proteomes" id="UP001445076"/>
    </source>
</evidence>
<name>A0AAW0YB92_CHEQU</name>
<comment type="caution">
    <text evidence="2">The sequence shown here is derived from an EMBL/GenBank/DDBJ whole genome shotgun (WGS) entry which is preliminary data.</text>
</comment>
<keyword evidence="3" id="KW-1185">Reference proteome</keyword>
<dbReference type="Gene3D" id="1.10.1000.11">
    <property type="entry name" value="Arf Nucleotide-binding Site Opener,domain 2"/>
    <property type="match status" value="1"/>
</dbReference>
<dbReference type="InterPro" id="IPR035999">
    <property type="entry name" value="Sec7_dom_sf"/>
</dbReference>
<dbReference type="AlphaFoldDB" id="A0AAW0YB92"/>